<organism evidence="1 2">
    <name type="scientific">Amniculicola lignicola CBS 123094</name>
    <dbReference type="NCBI Taxonomy" id="1392246"/>
    <lineage>
        <taxon>Eukaryota</taxon>
        <taxon>Fungi</taxon>
        <taxon>Dikarya</taxon>
        <taxon>Ascomycota</taxon>
        <taxon>Pezizomycotina</taxon>
        <taxon>Dothideomycetes</taxon>
        <taxon>Pleosporomycetidae</taxon>
        <taxon>Pleosporales</taxon>
        <taxon>Amniculicolaceae</taxon>
        <taxon>Amniculicola</taxon>
    </lineage>
</organism>
<evidence type="ECO:0000313" key="1">
    <source>
        <dbReference type="EMBL" id="KAF2005087.1"/>
    </source>
</evidence>
<dbReference type="EMBL" id="ML977564">
    <property type="protein sequence ID" value="KAF2005087.1"/>
    <property type="molecule type" value="Genomic_DNA"/>
</dbReference>
<keyword evidence="2" id="KW-1185">Reference proteome</keyword>
<gene>
    <name evidence="1" type="ORF">P154DRAFT_351339</name>
</gene>
<protein>
    <submittedName>
        <fullName evidence="1">Uncharacterized protein</fullName>
    </submittedName>
</protein>
<name>A0A6A5WU21_9PLEO</name>
<accession>A0A6A5WU21</accession>
<dbReference type="Proteomes" id="UP000799779">
    <property type="component" value="Unassembled WGS sequence"/>
</dbReference>
<evidence type="ECO:0000313" key="2">
    <source>
        <dbReference type="Proteomes" id="UP000799779"/>
    </source>
</evidence>
<dbReference type="AlphaFoldDB" id="A0A6A5WU21"/>
<reference evidence="1" key="1">
    <citation type="journal article" date="2020" name="Stud. Mycol.">
        <title>101 Dothideomycetes genomes: a test case for predicting lifestyles and emergence of pathogens.</title>
        <authorList>
            <person name="Haridas S."/>
            <person name="Albert R."/>
            <person name="Binder M."/>
            <person name="Bloem J."/>
            <person name="Labutti K."/>
            <person name="Salamov A."/>
            <person name="Andreopoulos B."/>
            <person name="Baker S."/>
            <person name="Barry K."/>
            <person name="Bills G."/>
            <person name="Bluhm B."/>
            <person name="Cannon C."/>
            <person name="Castanera R."/>
            <person name="Culley D."/>
            <person name="Daum C."/>
            <person name="Ezra D."/>
            <person name="Gonzalez J."/>
            <person name="Henrissat B."/>
            <person name="Kuo A."/>
            <person name="Liang C."/>
            <person name="Lipzen A."/>
            <person name="Lutzoni F."/>
            <person name="Magnuson J."/>
            <person name="Mondo S."/>
            <person name="Nolan M."/>
            <person name="Ohm R."/>
            <person name="Pangilinan J."/>
            <person name="Park H.-J."/>
            <person name="Ramirez L."/>
            <person name="Alfaro M."/>
            <person name="Sun H."/>
            <person name="Tritt A."/>
            <person name="Yoshinaga Y."/>
            <person name="Zwiers L.-H."/>
            <person name="Turgeon B."/>
            <person name="Goodwin S."/>
            <person name="Spatafora J."/>
            <person name="Crous P."/>
            <person name="Grigoriev I."/>
        </authorList>
    </citation>
    <scope>NUCLEOTIDE SEQUENCE</scope>
    <source>
        <strain evidence="1">CBS 123094</strain>
    </source>
</reference>
<proteinExistence type="predicted"/>
<sequence length="67" mass="7461">MLPPTRPILLVPAFHVVHGLLNIEALSSFSMFISYCAAASPPTVFEGIHKAHRCRRGQIFIPYCTVH</sequence>